<dbReference type="RefSeq" id="WP_258235180.1">
    <property type="nucleotide sequence ID" value="NZ_BDQX01000339.1"/>
</dbReference>
<feature type="domain" description="Activator of Hsp90 ATPase homologue 1/2-like C-terminal" evidence="2">
    <location>
        <begin position="15"/>
        <end position="165"/>
    </location>
</feature>
<dbReference type="Pfam" id="PF08327">
    <property type="entry name" value="AHSA1"/>
    <property type="match status" value="1"/>
</dbReference>
<comment type="caution">
    <text evidence="3">The sequence shown here is derived from an EMBL/GenBank/DDBJ whole genome shotgun (WGS) entry which is preliminary data.</text>
</comment>
<protein>
    <submittedName>
        <fullName evidence="3">Polyketide cyclase</fullName>
    </submittedName>
</protein>
<dbReference type="EMBL" id="BDQX01000339">
    <property type="protein sequence ID" value="GBG10702.1"/>
    <property type="molecule type" value="Genomic_DNA"/>
</dbReference>
<keyword evidence="4" id="KW-1185">Reference proteome</keyword>
<dbReference type="AlphaFoldDB" id="A0A2R5EVH6"/>
<evidence type="ECO:0000259" key="2">
    <source>
        <dbReference type="Pfam" id="PF08327"/>
    </source>
</evidence>
<name>A0A2R5EVH6_9BACL</name>
<dbReference type="CDD" id="cd07814">
    <property type="entry name" value="SRPBCC_CalC_Aha1-like"/>
    <property type="match status" value="1"/>
</dbReference>
<reference evidence="3 4" key="1">
    <citation type="submission" date="2017-08" db="EMBL/GenBank/DDBJ databases">
        <title>Substantial Increase in Enzyme Production by Combined Drug-Resistance Mutations in Paenibacillus agaridevorans.</title>
        <authorList>
            <person name="Tanaka Y."/>
            <person name="Funane K."/>
            <person name="Hosaka T."/>
            <person name="Shiwa Y."/>
            <person name="Fujita N."/>
            <person name="Miyazaki T."/>
            <person name="Yoshikawa H."/>
            <person name="Murakami K."/>
            <person name="Kasahara K."/>
            <person name="Inaoka T."/>
            <person name="Hiraga Y."/>
            <person name="Ochi K."/>
        </authorList>
    </citation>
    <scope>NUCLEOTIDE SEQUENCE [LARGE SCALE GENOMIC DNA]</scope>
    <source>
        <strain evidence="3 4">T-3040</strain>
    </source>
</reference>
<dbReference type="Gene3D" id="3.30.530.20">
    <property type="match status" value="1"/>
</dbReference>
<dbReference type="Proteomes" id="UP000245202">
    <property type="component" value="Unassembled WGS sequence"/>
</dbReference>
<organism evidence="3 4">
    <name type="scientific">Paenibacillus agaridevorans</name>
    <dbReference type="NCBI Taxonomy" id="171404"/>
    <lineage>
        <taxon>Bacteria</taxon>
        <taxon>Bacillati</taxon>
        <taxon>Bacillota</taxon>
        <taxon>Bacilli</taxon>
        <taxon>Bacillales</taxon>
        <taxon>Paenibacillaceae</taxon>
        <taxon>Paenibacillus</taxon>
    </lineage>
</organism>
<dbReference type="InterPro" id="IPR013538">
    <property type="entry name" value="ASHA1/2-like_C"/>
</dbReference>
<proteinExistence type="inferred from homology"/>
<gene>
    <name evidence="3" type="ORF">PAT3040_05454</name>
</gene>
<dbReference type="InterPro" id="IPR023393">
    <property type="entry name" value="START-like_dom_sf"/>
</dbReference>
<sequence>MTTTEGQLRIIRTFKAPRHLLFKVWTETEHLSKWWGPKGSTLHVAKHELKPQGLFHYRLTNPDGHQMWAKFIYREIDAPEKLVFLNCFSDEEGNTFPAPFGPEFVDFPLEVNHDISFAEADGGTTLTITVGPHNATPKQQAFYQSMFESMRQGFDGSFDELDGYLAELQ</sequence>
<evidence type="ECO:0000256" key="1">
    <source>
        <dbReference type="ARBA" id="ARBA00006817"/>
    </source>
</evidence>
<evidence type="ECO:0000313" key="4">
    <source>
        <dbReference type="Proteomes" id="UP000245202"/>
    </source>
</evidence>
<accession>A0A2R5EVH6</accession>
<comment type="similarity">
    <text evidence="1">Belongs to the AHA1 family.</text>
</comment>
<evidence type="ECO:0000313" key="3">
    <source>
        <dbReference type="EMBL" id="GBG10702.1"/>
    </source>
</evidence>
<dbReference type="SUPFAM" id="SSF55961">
    <property type="entry name" value="Bet v1-like"/>
    <property type="match status" value="1"/>
</dbReference>